<evidence type="ECO:0000256" key="6">
    <source>
        <dbReference type="ARBA" id="ARBA00023136"/>
    </source>
</evidence>
<evidence type="ECO:0000256" key="3">
    <source>
        <dbReference type="ARBA" id="ARBA00022475"/>
    </source>
</evidence>
<dbReference type="Pfam" id="PF02417">
    <property type="entry name" value="Chromate_transp"/>
    <property type="match status" value="1"/>
</dbReference>
<evidence type="ECO:0000256" key="4">
    <source>
        <dbReference type="ARBA" id="ARBA00022692"/>
    </source>
</evidence>
<comment type="caution">
    <text evidence="8">The sequence shown here is derived from an EMBL/GenBank/DDBJ whole genome shotgun (WGS) entry which is preliminary data.</text>
</comment>
<evidence type="ECO:0000256" key="5">
    <source>
        <dbReference type="ARBA" id="ARBA00022989"/>
    </source>
</evidence>
<dbReference type="InterPro" id="IPR052518">
    <property type="entry name" value="CHR_Transporter"/>
</dbReference>
<dbReference type="AlphaFoldDB" id="A0A852T3U7"/>
<comment type="subcellular location">
    <subcellularLocation>
        <location evidence="1">Cell membrane</location>
        <topology evidence="1">Multi-pass membrane protein</topology>
    </subcellularLocation>
</comment>
<feature type="transmembrane region" description="Helical" evidence="7">
    <location>
        <begin position="144"/>
        <end position="177"/>
    </location>
</feature>
<evidence type="ECO:0000313" key="8">
    <source>
        <dbReference type="EMBL" id="NYE03352.1"/>
    </source>
</evidence>
<evidence type="ECO:0000256" key="7">
    <source>
        <dbReference type="SAM" id="Phobius"/>
    </source>
</evidence>
<organism evidence="8 9">
    <name type="scientific">Neobacillus niacini</name>
    <dbReference type="NCBI Taxonomy" id="86668"/>
    <lineage>
        <taxon>Bacteria</taxon>
        <taxon>Bacillati</taxon>
        <taxon>Bacillota</taxon>
        <taxon>Bacilli</taxon>
        <taxon>Bacillales</taxon>
        <taxon>Bacillaceae</taxon>
        <taxon>Neobacillus</taxon>
    </lineage>
</organism>
<dbReference type="PANTHER" id="PTHR43663:SF1">
    <property type="entry name" value="CHROMATE TRANSPORTER"/>
    <property type="match status" value="1"/>
</dbReference>
<reference evidence="9" key="1">
    <citation type="submission" date="2020-07" db="EMBL/GenBank/DDBJ databases">
        <authorList>
            <person name="Partida-Martinez L."/>
            <person name="Huntemann M."/>
            <person name="Clum A."/>
            <person name="Wang J."/>
            <person name="Palaniappan K."/>
            <person name="Ritter S."/>
            <person name="Chen I.-M."/>
            <person name="Stamatis D."/>
            <person name="Reddy T."/>
            <person name="O'Malley R."/>
            <person name="Daum C."/>
            <person name="Shapiro N."/>
            <person name="Ivanova N."/>
            <person name="Kyrpides N."/>
            <person name="Woyke T."/>
        </authorList>
    </citation>
    <scope>NUCLEOTIDE SEQUENCE [LARGE SCALE GENOMIC DNA]</scope>
    <source>
        <strain evidence="9">AT2.8</strain>
    </source>
</reference>
<proteinExistence type="inferred from homology"/>
<feature type="transmembrane region" description="Helical" evidence="7">
    <location>
        <begin position="82"/>
        <end position="105"/>
    </location>
</feature>
<dbReference type="Proteomes" id="UP000548423">
    <property type="component" value="Unassembled WGS sequence"/>
</dbReference>
<keyword evidence="5 7" id="KW-1133">Transmembrane helix</keyword>
<evidence type="ECO:0000313" key="9">
    <source>
        <dbReference type="Proteomes" id="UP000548423"/>
    </source>
</evidence>
<gene>
    <name evidence="8" type="ORF">F4694_000071</name>
</gene>
<dbReference type="EMBL" id="JACCBX010000001">
    <property type="protein sequence ID" value="NYE03352.1"/>
    <property type="molecule type" value="Genomic_DNA"/>
</dbReference>
<comment type="similarity">
    <text evidence="2">Belongs to the chromate ion transporter (CHR) (TC 2.A.51) family.</text>
</comment>
<keyword evidence="3" id="KW-1003">Cell membrane</keyword>
<dbReference type="PANTHER" id="PTHR43663">
    <property type="entry name" value="CHROMATE TRANSPORT PROTEIN-RELATED"/>
    <property type="match status" value="1"/>
</dbReference>
<feature type="transmembrane region" description="Helical" evidence="7">
    <location>
        <begin position="112"/>
        <end position="132"/>
    </location>
</feature>
<dbReference type="GO" id="GO:0005886">
    <property type="term" value="C:plasma membrane"/>
    <property type="evidence" value="ECO:0007669"/>
    <property type="project" value="UniProtKB-SubCell"/>
</dbReference>
<keyword evidence="4 7" id="KW-0812">Transmembrane</keyword>
<sequence length="203" mass="22107">MKERWKALIEIFWTFFKISPVTFGGGFAMVPLIVREIVEKRKWLDSEEVADVFALSQSIPGSVAINSATFIGYRIGGVKGALAAMIGVSLPTFLIVLALGVSYLFIHDHPKLEAAFVSIRISIVAIIIYAAIKIAKTAIVDKTTFFITLAGVPVLFFVHPTTAILLGALTGVVVVFSKKKMGYKHKKSKDPAKNPDYFMGAGI</sequence>
<reference evidence="9" key="2">
    <citation type="submission" date="2020-08" db="EMBL/GenBank/DDBJ databases">
        <title>The Agave Microbiome: Exploring the role of microbial communities in plant adaptations to desert environments.</title>
        <authorList>
            <person name="Partida-Martinez L.P."/>
        </authorList>
    </citation>
    <scope>NUCLEOTIDE SEQUENCE [LARGE SCALE GENOMIC DNA]</scope>
    <source>
        <strain evidence="9">AT2.8</strain>
    </source>
</reference>
<feature type="transmembrane region" description="Helical" evidence="7">
    <location>
        <begin position="12"/>
        <end position="34"/>
    </location>
</feature>
<evidence type="ECO:0000256" key="2">
    <source>
        <dbReference type="ARBA" id="ARBA00005262"/>
    </source>
</evidence>
<keyword evidence="6 7" id="KW-0472">Membrane</keyword>
<evidence type="ECO:0000256" key="1">
    <source>
        <dbReference type="ARBA" id="ARBA00004651"/>
    </source>
</evidence>
<dbReference type="GO" id="GO:0015109">
    <property type="term" value="F:chromate transmembrane transporter activity"/>
    <property type="evidence" value="ECO:0007669"/>
    <property type="project" value="InterPro"/>
</dbReference>
<dbReference type="InterPro" id="IPR003370">
    <property type="entry name" value="Chromate_transpt"/>
</dbReference>
<accession>A0A852T3U7</accession>
<name>A0A852T3U7_9BACI</name>
<protein>
    <submittedName>
        <fullName evidence="8">Chromate transporter</fullName>
    </submittedName>
</protein>